<dbReference type="Gene3D" id="3.30.70.100">
    <property type="match status" value="2"/>
</dbReference>
<dbReference type="Proteomes" id="UP001201163">
    <property type="component" value="Unassembled WGS sequence"/>
</dbReference>
<proteinExistence type="predicted"/>
<evidence type="ECO:0008006" key="3">
    <source>
        <dbReference type="Google" id="ProtNLM"/>
    </source>
</evidence>
<comment type="caution">
    <text evidence="1">The sequence shown here is derived from an EMBL/GenBank/DDBJ whole genome shotgun (WGS) entry which is preliminary data.</text>
</comment>
<evidence type="ECO:0000313" key="1">
    <source>
        <dbReference type="EMBL" id="KAH8978769.1"/>
    </source>
</evidence>
<dbReference type="InterPro" id="IPR011008">
    <property type="entry name" value="Dimeric_a/b-barrel"/>
</dbReference>
<keyword evidence="2" id="KW-1185">Reference proteome</keyword>
<name>A0AAD4L8X6_9AGAM</name>
<sequence length="228" mass="25636">MAPEDPIVEVIQFVSTEQCLGNPSLFQALRDIVQGWQEKGLKVQYWGTTMEKPNNIYWVLFWQSRAHAAAFAADPLYPEFVQRRQSLATTPVRDLYAPLSGDPQLCVEAPVTDVAIFKAHEARIEKMHETAHSAVHLLRSLQLQGFTGSSLGVTHEDPSVGIYFSGWNSVEDHMRIGMEEGHEKLKEEGEEFMKQLSDLIIVHVDFKKHDPEIAVPSNLHSTATDDGI</sequence>
<protein>
    <recommendedName>
        <fullName evidence="3">ABM domain-containing protein</fullName>
    </recommendedName>
</protein>
<reference evidence="1" key="1">
    <citation type="submission" date="2022-01" db="EMBL/GenBank/DDBJ databases">
        <title>Comparative genomics reveals a dynamic genome evolution in the ectomycorrhizal milk-cap (Lactarius) mushrooms.</title>
        <authorList>
            <consortium name="DOE Joint Genome Institute"/>
            <person name="Lebreton A."/>
            <person name="Tang N."/>
            <person name="Kuo A."/>
            <person name="LaButti K."/>
            <person name="Drula E."/>
            <person name="Barry K."/>
            <person name="Clum A."/>
            <person name="Lipzen A."/>
            <person name="Mousain D."/>
            <person name="Ng V."/>
            <person name="Wang R."/>
            <person name="Wang X."/>
            <person name="Dai Y."/>
            <person name="Henrissat B."/>
            <person name="Grigoriev I.V."/>
            <person name="Guerin-Laguette A."/>
            <person name="Yu F."/>
            <person name="Martin F.M."/>
        </authorList>
    </citation>
    <scope>NUCLEOTIDE SEQUENCE</scope>
    <source>
        <strain evidence="1">QP</strain>
    </source>
</reference>
<gene>
    <name evidence="1" type="ORF">EDB92DRAFT_2119068</name>
</gene>
<dbReference type="SUPFAM" id="SSF54909">
    <property type="entry name" value="Dimeric alpha+beta barrel"/>
    <property type="match status" value="1"/>
</dbReference>
<evidence type="ECO:0000313" key="2">
    <source>
        <dbReference type="Proteomes" id="UP001201163"/>
    </source>
</evidence>
<dbReference type="AlphaFoldDB" id="A0AAD4L8X6"/>
<accession>A0AAD4L8X6</accession>
<organism evidence="1 2">
    <name type="scientific">Lactarius akahatsu</name>
    <dbReference type="NCBI Taxonomy" id="416441"/>
    <lineage>
        <taxon>Eukaryota</taxon>
        <taxon>Fungi</taxon>
        <taxon>Dikarya</taxon>
        <taxon>Basidiomycota</taxon>
        <taxon>Agaricomycotina</taxon>
        <taxon>Agaricomycetes</taxon>
        <taxon>Russulales</taxon>
        <taxon>Russulaceae</taxon>
        <taxon>Lactarius</taxon>
    </lineage>
</organism>
<dbReference type="EMBL" id="JAKELL010000205">
    <property type="protein sequence ID" value="KAH8978769.1"/>
    <property type="molecule type" value="Genomic_DNA"/>
</dbReference>